<comment type="caution">
    <text evidence="4">The sequence shown here is derived from an EMBL/GenBank/DDBJ whole genome shotgun (WGS) entry which is preliminary data.</text>
</comment>
<gene>
    <name evidence="4" type="ORF">JOC83_002393</name>
</gene>
<dbReference type="Gene3D" id="1.10.10.10">
    <property type="entry name" value="Winged helix-like DNA-binding domain superfamily/Winged helix DNA-binding domain"/>
    <property type="match status" value="1"/>
</dbReference>
<dbReference type="InterPro" id="IPR007630">
    <property type="entry name" value="RNA_pol_sigma70_r4"/>
</dbReference>
<evidence type="ECO:0000259" key="2">
    <source>
        <dbReference type="Pfam" id="PF04545"/>
    </source>
</evidence>
<dbReference type="InterPro" id="IPR000943">
    <property type="entry name" value="RNA_pol_sigma70"/>
</dbReference>
<evidence type="ECO:0000256" key="1">
    <source>
        <dbReference type="SAM" id="MobiDB-lite"/>
    </source>
</evidence>
<evidence type="ECO:0000313" key="4">
    <source>
        <dbReference type="EMBL" id="MBM7703544.1"/>
    </source>
</evidence>
<organism evidence="4 5">
    <name type="scientific">Priestia iocasae</name>
    <dbReference type="NCBI Taxonomy" id="2291674"/>
    <lineage>
        <taxon>Bacteria</taxon>
        <taxon>Bacillati</taxon>
        <taxon>Bacillota</taxon>
        <taxon>Bacilli</taxon>
        <taxon>Bacillales</taxon>
        <taxon>Bacillaceae</taxon>
        <taxon>Priestia</taxon>
    </lineage>
</organism>
<dbReference type="SUPFAM" id="SSF88659">
    <property type="entry name" value="Sigma3 and sigma4 domains of RNA polymerase sigma factors"/>
    <property type="match status" value="1"/>
</dbReference>
<dbReference type="Proteomes" id="UP000809829">
    <property type="component" value="Unassembled WGS sequence"/>
</dbReference>
<feature type="region of interest" description="Disordered" evidence="1">
    <location>
        <begin position="193"/>
        <end position="215"/>
    </location>
</feature>
<dbReference type="Pfam" id="PF13643">
    <property type="entry name" value="DUF4145"/>
    <property type="match status" value="1"/>
</dbReference>
<sequence length="1389" mass="161978">MKEHTLFLFLQEADEELASVGRSVDEHIFHDPHATLMKGRLFGEILAKLVFQQENIDEYYPMKHVERIHKLDRDGLIDHKIKERFNWLRVNGNKAAHEADYGTIEQSLTAHRFVYDLAVWYVESYGSLEFRAPMYEIPKPAKGHSVNQDELNELLTKTVEKTLQELLSAQLGGLEKTLLEKIGQKEVATTIEEQENEAPEIEEEVHHPIEENEPSSDSFQLVDYLLSHNLEVIDKRANNGSLWVVGGWELNKILFPLKERRIYFRFSEKGGKATKKRPSWFLIGEYSGQSSTSIEDQNQQRKEEEQLKSEVKTEVSVESKIDNQVKEVDLIIEEQLVIPARLSEVEMTMFSAPVLHEYAQQFQVSTFKQLSLTDLRSAYRRNKDSFSKLLLQLWFLGVSFRGGLYQFVKLSHGQLEILSLPKESSQLLPIQLPDYVKELLKAFGIETMKQLSYVPAASLRWLLDKEYDTVIHLVQEETDSEISESVHIVRYKGKALHISKDWQQKMIDLDTIQGCNNLVTGLQERFDVRTYGDIPENIEVLKDQIPYVGERMLEKFFNQLEEVCDAKVQEADDNTQDIQKGELLIFNGEQCELPKAIKSMTIEVEDYPSCPTIVEKLHRHGIMSYGELPIDLNELKKMPSVGNKAIEKFFTHLKQKVIQVEELVKEEEVLQQMNEEELFHYEFTRFANQLANAEKNHAFYDMFRLDDRSIMILRQRYEGWLQGNRPTLEDLGQVHGVTRERIRQIIKKASIKLSQIGRRWFERLEKALQEHEGVLVNTFLVNVSFTDYIIIETLEELDIRLEVNQKIITSKTRQEIIDDLQTISKHIEENYGRKLIHQDHFKDVVNEVTSFVQLPKILVDHVMEGAFILSVNEQHYFLASSKKIDIAAMTFEQFPEGIEVYKEWQKLNELANELIPGLFVGERDFPGICNRDEFVDTVYLWGRGLYIHQKFVNPPFELLRKIREKMLSDLEKRPVLSIGSSYHRFQEQLEEQGVPTEYALYTLLRTYHADALSLPKFPKVMKAGDDHSILNVDILKDFLRKREHAITIKELKEEFIQKRGWKPFTLDVTLFHSKDVIQTDLGVHTLLERFNHVTVDILSPIIQTIKERLNDWPSIQIKGIFKEHEPYCKANRIPTHYVLYSLLKDRVGDQFQFHRFPHIVRLGEEADSVTVRSLMENYLLEMGCEVSREEMLDWLQNEIGAREQMFDSMLPACEKIYYYTRGQFAEFLHEDVLGWNEEKAAELTRYINEALQSQLAKNGQPFIVVTDYLHEEMLPSLEIDLPWTSDLLIDCLKRNDEFQLFGSKSYIIMKSENDLGIETNSDFITYLLESEFDGACKIKEFKKRLVEVLYSKEGRLLHEVETLLDENKAPFVKVGDEYMLKSLLEGVNA</sequence>
<accession>A0ABS2QVP7</accession>
<dbReference type="PRINTS" id="PR00046">
    <property type="entry name" value="SIGMA70FCT"/>
</dbReference>
<dbReference type="RefSeq" id="WP_239583497.1">
    <property type="nucleotide sequence ID" value="NZ_JAFBFC010000004.1"/>
</dbReference>
<dbReference type="InterPro" id="IPR025285">
    <property type="entry name" value="DUF4145"/>
</dbReference>
<evidence type="ECO:0000259" key="3">
    <source>
        <dbReference type="Pfam" id="PF13643"/>
    </source>
</evidence>
<dbReference type="InterPro" id="IPR036388">
    <property type="entry name" value="WH-like_DNA-bd_sf"/>
</dbReference>
<feature type="domain" description="DUF4145" evidence="3">
    <location>
        <begin position="39"/>
        <end position="114"/>
    </location>
</feature>
<feature type="domain" description="RNA polymerase sigma-70 region 4" evidence="2">
    <location>
        <begin position="704"/>
        <end position="753"/>
    </location>
</feature>
<name>A0ABS2QVP7_9BACI</name>
<dbReference type="Pfam" id="PF04545">
    <property type="entry name" value="Sigma70_r4"/>
    <property type="match status" value="1"/>
</dbReference>
<protein>
    <recommendedName>
        <fullName evidence="6">RNA polymerase sigma-70 region 4 domain-containing protein</fullName>
    </recommendedName>
</protein>
<evidence type="ECO:0008006" key="6">
    <source>
        <dbReference type="Google" id="ProtNLM"/>
    </source>
</evidence>
<evidence type="ECO:0000313" key="5">
    <source>
        <dbReference type="Proteomes" id="UP000809829"/>
    </source>
</evidence>
<feature type="compositionally biased region" description="Acidic residues" evidence="1">
    <location>
        <begin position="193"/>
        <end position="203"/>
    </location>
</feature>
<keyword evidence="5" id="KW-1185">Reference proteome</keyword>
<dbReference type="InterPro" id="IPR013324">
    <property type="entry name" value="RNA_pol_sigma_r3/r4-like"/>
</dbReference>
<dbReference type="EMBL" id="JAFBFC010000004">
    <property type="protein sequence ID" value="MBM7703544.1"/>
    <property type="molecule type" value="Genomic_DNA"/>
</dbReference>
<proteinExistence type="predicted"/>
<reference evidence="4 5" key="1">
    <citation type="submission" date="2021-01" db="EMBL/GenBank/DDBJ databases">
        <title>Genomic Encyclopedia of Type Strains, Phase IV (KMG-IV): sequencing the most valuable type-strain genomes for metagenomic binning, comparative biology and taxonomic classification.</title>
        <authorList>
            <person name="Goeker M."/>
        </authorList>
    </citation>
    <scope>NUCLEOTIDE SEQUENCE [LARGE SCALE GENOMIC DNA]</scope>
    <source>
        <strain evidence="4 5">DSM 104297</strain>
    </source>
</reference>